<feature type="region of interest" description="Disordered" evidence="1">
    <location>
        <begin position="217"/>
        <end position="251"/>
    </location>
</feature>
<sequence>MLDQSNLPFFLSPTMVLSQFRKLDVKSMEQLYEKKERKKRQRAEQKRRHEREEQQQQQQQQKQAQLPSTALATLLGQTVGVMGATEAQTTSWTSADPFASIGNLDFDSGENLGIGEAYTQCDFASLESTEPSCEIGGILSTMPKPTFADDINSHSPSWLSCAPLPAQPSTERASHDEANPSSAEELPLALDLARRATGQLRLANTVISAMNASVVEVEDSSESSGSCNADEIDDGRGSDDEETDVESCHQEMAVPRRELTGKDLSGSPVLHVLSQSKPVAPNCPECPSVARNPFLSDSAKAPVGFLGGLKEPQTGDFSLPTPASDHASDSRQVGHIVTCRKKRGGEPTEGGSESHELRPAKRMRPRKVDNGTKSPALPPRTLRALPSRVPAENSSKRLSNEIETQPRRSAETPERSEAEDPIGLIPCGNDKLRPDTSLMHDLDDNSTRSRCKEARQGRSRKISPVPSLRPNHLSRNHDQTERCGLVSPPPINTTANLPVATCHACGFSAKHLLRMINTFEALNGGIARLPDGERRMDMLELFLGFIKNYATERLPHNELITGEDGPYNMTHQDHSAEVAIGLSHGDTFNQDDGSDDNTDDNDSQSDSQSGNDCSDHYPSPDSLEENVKRSKRRRWTDWEEERLRVYIEEGKEWSWIAKRLHRSEPAVTQHWVIMERQDKEKAK</sequence>
<feature type="region of interest" description="Disordered" evidence="1">
    <location>
        <begin position="312"/>
        <end position="487"/>
    </location>
</feature>
<reference evidence="4" key="1">
    <citation type="journal article" date="2023" name="bioRxiv">
        <title>Complete genome of the Medicago anthracnose fungus, Colletotrichum destructivum, reveals a mini-chromosome-like region within a core chromosome.</title>
        <authorList>
            <person name="Lapalu N."/>
            <person name="Simon A."/>
            <person name="Lu A."/>
            <person name="Plaumann P.-L."/>
            <person name="Amselem J."/>
            <person name="Pigne S."/>
            <person name="Auger A."/>
            <person name="Koch C."/>
            <person name="Dallery J.-F."/>
            <person name="O'Connell R.J."/>
        </authorList>
    </citation>
    <scope>NUCLEOTIDE SEQUENCE [LARGE SCALE GENOMIC DNA]</scope>
    <source>
        <strain evidence="4">CBS 520.97</strain>
    </source>
</reference>
<feature type="region of interest" description="Disordered" evidence="1">
    <location>
        <begin position="32"/>
        <end position="66"/>
    </location>
</feature>
<feature type="compositionally biased region" description="Low complexity" evidence="1">
    <location>
        <begin position="55"/>
        <end position="65"/>
    </location>
</feature>
<feature type="region of interest" description="Disordered" evidence="1">
    <location>
        <begin position="584"/>
        <end position="631"/>
    </location>
</feature>
<gene>
    <name evidence="3" type="ORF">CDEST_01325</name>
</gene>
<accession>A0AAX4HYP9</accession>
<feature type="compositionally biased region" description="Basic and acidic residues" evidence="1">
    <location>
        <begin position="430"/>
        <end position="456"/>
    </location>
</feature>
<dbReference type="AlphaFoldDB" id="A0AAX4HYP9"/>
<feature type="compositionally biased region" description="Basic and acidic residues" evidence="1">
    <location>
        <begin position="394"/>
        <end position="418"/>
    </location>
</feature>
<dbReference type="InterPro" id="IPR001005">
    <property type="entry name" value="SANT/Myb"/>
</dbReference>
<dbReference type="GeneID" id="87937828"/>
<dbReference type="EMBL" id="CP137305">
    <property type="protein sequence ID" value="WQF76311.1"/>
    <property type="molecule type" value="Genomic_DNA"/>
</dbReference>
<feature type="domain" description="Myb-like" evidence="2">
    <location>
        <begin position="627"/>
        <end position="671"/>
    </location>
</feature>
<feature type="region of interest" description="Disordered" evidence="1">
    <location>
        <begin position="164"/>
        <end position="183"/>
    </location>
</feature>
<dbReference type="PROSITE" id="PS50090">
    <property type="entry name" value="MYB_LIKE"/>
    <property type="match status" value="1"/>
</dbReference>
<evidence type="ECO:0000256" key="1">
    <source>
        <dbReference type="SAM" id="MobiDB-lite"/>
    </source>
</evidence>
<dbReference type="Proteomes" id="UP001322277">
    <property type="component" value="Chromosome 1"/>
</dbReference>
<feature type="compositionally biased region" description="Basic residues" evidence="1">
    <location>
        <begin position="36"/>
        <end position="49"/>
    </location>
</feature>
<keyword evidence="4" id="KW-1185">Reference proteome</keyword>
<dbReference type="KEGG" id="cdet:87937828"/>
<proteinExistence type="predicted"/>
<dbReference type="RefSeq" id="XP_062773535.1">
    <property type="nucleotide sequence ID" value="XM_062917484.1"/>
</dbReference>
<evidence type="ECO:0000313" key="4">
    <source>
        <dbReference type="Proteomes" id="UP001322277"/>
    </source>
</evidence>
<feature type="compositionally biased region" description="Acidic residues" evidence="1">
    <location>
        <begin position="592"/>
        <end position="603"/>
    </location>
</feature>
<feature type="compositionally biased region" description="Low complexity" evidence="1">
    <location>
        <begin position="379"/>
        <end position="388"/>
    </location>
</feature>
<name>A0AAX4HYP9_9PEZI</name>
<evidence type="ECO:0000313" key="3">
    <source>
        <dbReference type="EMBL" id="WQF76311.1"/>
    </source>
</evidence>
<protein>
    <submittedName>
        <fullName evidence="3">SANT/Myb domain-containing protein</fullName>
    </submittedName>
</protein>
<organism evidence="3 4">
    <name type="scientific">Colletotrichum destructivum</name>
    <dbReference type="NCBI Taxonomy" id="34406"/>
    <lineage>
        <taxon>Eukaryota</taxon>
        <taxon>Fungi</taxon>
        <taxon>Dikarya</taxon>
        <taxon>Ascomycota</taxon>
        <taxon>Pezizomycotina</taxon>
        <taxon>Sordariomycetes</taxon>
        <taxon>Hypocreomycetidae</taxon>
        <taxon>Glomerellales</taxon>
        <taxon>Glomerellaceae</taxon>
        <taxon>Colletotrichum</taxon>
        <taxon>Colletotrichum destructivum species complex</taxon>
    </lineage>
</organism>
<dbReference type="CDD" id="cd00167">
    <property type="entry name" value="SANT"/>
    <property type="match status" value="1"/>
</dbReference>
<evidence type="ECO:0000259" key="2">
    <source>
        <dbReference type="PROSITE" id="PS50090"/>
    </source>
</evidence>